<dbReference type="PROSITE" id="PS51382">
    <property type="entry name" value="SPX"/>
    <property type="match status" value="1"/>
</dbReference>
<feature type="compositionally biased region" description="Polar residues" evidence="4">
    <location>
        <begin position="305"/>
        <end position="318"/>
    </location>
</feature>
<name>S8C7S0_DACHA</name>
<evidence type="ECO:0000259" key="5">
    <source>
        <dbReference type="PROSITE" id="PS51382"/>
    </source>
</evidence>
<reference evidence="7" key="2">
    <citation type="submission" date="2013-04" db="EMBL/GenBank/DDBJ databases">
        <title>Genomic mechanisms accounting for the adaptation to parasitism in nematode-trapping fungi.</title>
        <authorList>
            <person name="Ahren D.G."/>
        </authorList>
    </citation>
    <scope>NUCLEOTIDE SEQUENCE [LARGE SCALE GENOMIC DNA]</scope>
    <source>
        <strain evidence="7">CBS 200.50</strain>
    </source>
</reference>
<feature type="domain" description="SPX" evidence="5">
    <location>
        <begin position="1"/>
        <end position="153"/>
    </location>
</feature>
<dbReference type="CDD" id="cd14447">
    <property type="entry name" value="SPX"/>
    <property type="match status" value="1"/>
</dbReference>
<dbReference type="InterPro" id="IPR036770">
    <property type="entry name" value="Ankyrin_rpt-contain_sf"/>
</dbReference>
<protein>
    <recommendedName>
        <fullName evidence="5">SPX domain-containing protein</fullName>
    </recommendedName>
</protein>
<dbReference type="SMART" id="SM00248">
    <property type="entry name" value="ANK"/>
    <property type="match status" value="5"/>
</dbReference>
<keyword evidence="7" id="KW-1185">Reference proteome</keyword>
<dbReference type="OrthoDB" id="197419at2759"/>
<dbReference type="EMBL" id="AQGS01000065">
    <property type="protein sequence ID" value="EPS43782.1"/>
    <property type="molecule type" value="Genomic_DNA"/>
</dbReference>
<evidence type="ECO:0000313" key="6">
    <source>
        <dbReference type="EMBL" id="EPS43782.1"/>
    </source>
</evidence>
<dbReference type="Pfam" id="PF00023">
    <property type="entry name" value="Ank"/>
    <property type="match status" value="1"/>
</dbReference>
<dbReference type="InterPro" id="IPR004331">
    <property type="entry name" value="SPX_dom"/>
</dbReference>
<dbReference type="Pfam" id="PF12796">
    <property type="entry name" value="Ank_2"/>
    <property type="match status" value="1"/>
</dbReference>
<dbReference type="eggNOG" id="KOG0504">
    <property type="taxonomic scope" value="Eukaryota"/>
</dbReference>
<keyword evidence="2 3" id="KW-0040">ANK repeat</keyword>
<dbReference type="Gene3D" id="1.25.40.20">
    <property type="entry name" value="Ankyrin repeat-containing domain"/>
    <property type="match status" value="2"/>
</dbReference>
<dbReference type="OMA" id="FRTDCHY"/>
<dbReference type="SUPFAM" id="SSF48403">
    <property type="entry name" value="Ankyrin repeat"/>
    <property type="match status" value="1"/>
</dbReference>
<feature type="compositionally biased region" description="Basic and acidic residues" evidence="4">
    <location>
        <begin position="293"/>
        <end position="303"/>
    </location>
</feature>
<dbReference type="STRING" id="1284197.S8C7S0"/>
<sequence>MKFGENYYHHQIPGWNQSYCNYNKLKGVLKQLRGSTSSDEKQKLGEKFDAYVEDEIHVVQKTVDNNLTFLQARVANIWKLHRVSPNLELQDFRLIISDSKHREIRHLFSCLSEKYEEAQQLQHFARVNSLAFSRILEKTKHVAEEKHQALQQKLISCSFYHQVDILSQVNLLRSHLEVLEEFKSSLFEITNEPRAKDNRENETNSLYDMREARAAIHEGQADKLVAFLNQHVDGTVPFPGDFQIYTDELVRYAIVCNSFQVACELIVFIGSNSEFLGFDDTLIHELLQELGRQKTDSGSKEEAPITTTNGPIDSSPSPFLTMPERLYPHQRTLFTTVDNLGRIPLHYAAEYGLLTEYQTILKKMEEQHYLDANGIDYFTTDSRGLTPLELAIHNGHYEIVDLTLQFHTKSSDNVDAIESEAVAQVFWNSLLAAIVQKNDKMVQLLLRNSRKYIGWDKSWKNNESFLYIAARLGYTDIVRVLTASLSNTELKLDEAETVYGWTPLTVACARGYEEITKLLLEAGADQHRLDFRGLTAKENAVYRGHIKLAPLLESQEVSSQIESRQITENAPFNYSEDLKNAIADGKNLILINLGTLDLTKHVVPFNLMTTTKAGATSLSYQ</sequence>
<evidence type="ECO:0000256" key="2">
    <source>
        <dbReference type="ARBA" id="ARBA00023043"/>
    </source>
</evidence>
<dbReference type="PRINTS" id="PR01415">
    <property type="entry name" value="ANKYRIN"/>
</dbReference>
<dbReference type="PANTHER" id="PTHR24198">
    <property type="entry name" value="ANKYRIN REPEAT AND PROTEIN KINASE DOMAIN-CONTAINING PROTEIN"/>
    <property type="match status" value="1"/>
</dbReference>
<accession>S8C7S0</accession>
<feature type="non-terminal residue" evidence="6">
    <location>
        <position position="621"/>
    </location>
</feature>
<evidence type="ECO:0000256" key="3">
    <source>
        <dbReference type="PROSITE-ProRule" id="PRU00023"/>
    </source>
</evidence>
<proteinExistence type="predicted"/>
<gene>
    <name evidence="6" type="ORF">H072_2237</name>
</gene>
<dbReference type="AlphaFoldDB" id="S8C7S0"/>
<dbReference type="InterPro" id="IPR002110">
    <property type="entry name" value="Ankyrin_rpt"/>
</dbReference>
<dbReference type="PANTHER" id="PTHR24198:SF165">
    <property type="entry name" value="ANKYRIN REPEAT-CONTAINING PROTEIN-RELATED"/>
    <property type="match status" value="1"/>
</dbReference>
<dbReference type="Proteomes" id="UP000015100">
    <property type="component" value="Unassembled WGS sequence"/>
</dbReference>
<feature type="repeat" description="ANK" evidence="3">
    <location>
        <begin position="499"/>
        <end position="531"/>
    </location>
</feature>
<dbReference type="HOGENOM" id="CLU_005444_0_0_1"/>
<dbReference type="PROSITE" id="PS50297">
    <property type="entry name" value="ANK_REP_REGION"/>
    <property type="match status" value="1"/>
</dbReference>
<evidence type="ECO:0000313" key="7">
    <source>
        <dbReference type="Proteomes" id="UP000015100"/>
    </source>
</evidence>
<evidence type="ECO:0000256" key="1">
    <source>
        <dbReference type="ARBA" id="ARBA00022737"/>
    </source>
</evidence>
<organism evidence="6 7">
    <name type="scientific">Dactylellina haptotyla (strain CBS 200.50)</name>
    <name type="common">Nematode-trapping fungus</name>
    <name type="synonym">Monacrosporium haptotylum</name>
    <dbReference type="NCBI Taxonomy" id="1284197"/>
    <lineage>
        <taxon>Eukaryota</taxon>
        <taxon>Fungi</taxon>
        <taxon>Dikarya</taxon>
        <taxon>Ascomycota</taxon>
        <taxon>Pezizomycotina</taxon>
        <taxon>Orbiliomycetes</taxon>
        <taxon>Orbiliales</taxon>
        <taxon>Orbiliaceae</taxon>
        <taxon>Dactylellina</taxon>
    </lineage>
</organism>
<feature type="region of interest" description="Disordered" evidence="4">
    <location>
        <begin position="293"/>
        <end position="318"/>
    </location>
</feature>
<evidence type="ECO:0000256" key="4">
    <source>
        <dbReference type="SAM" id="MobiDB-lite"/>
    </source>
</evidence>
<keyword evidence="1" id="KW-0677">Repeat</keyword>
<dbReference type="PROSITE" id="PS50088">
    <property type="entry name" value="ANK_REPEAT"/>
    <property type="match status" value="1"/>
</dbReference>
<comment type="caution">
    <text evidence="6">The sequence shown here is derived from an EMBL/GenBank/DDBJ whole genome shotgun (WGS) entry which is preliminary data.</text>
</comment>
<reference evidence="6 7" key="1">
    <citation type="journal article" date="2013" name="PLoS Genet.">
        <title>Genomic mechanisms accounting for the adaptation to parasitism in nematode-trapping fungi.</title>
        <authorList>
            <person name="Meerupati T."/>
            <person name="Andersson K.M."/>
            <person name="Friman E."/>
            <person name="Kumar D."/>
            <person name="Tunlid A."/>
            <person name="Ahren D."/>
        </authorList>
    </citation>
    <scope>NUCLEOTIDE SEQUENCE [LARGE SCALE GENOMIC DNA]</scope>
    <source>
        <strain evidence="6 7">CBS 200.50</strain>
    </source>
</reference>